<comment type="caution">
    <text evidence="1">The sequence shown here is derived from an EMBL/GenBank/DDBJ whole genome shotgun (WGS) entry which is preliminary data.</text>
</comment>
<proteinExistence type="predicted"/>
<accession>A0A0M0I5R6</accession>
<dbReference type="AlphaFoldDB" id="A0A0M0I5R6"/>
<protein>
    <submittedName>
        <fullName evidence="1">Uncharacterized protein</fullName>
    </submittedName>
</protein>
<organism evidence="1 2">
    <name type="scientific">Vibrio hepatarius</name>
    <dbReference type="NCBI Taxonomy" id="171383"/>
    <lineage>
        <taxon>Bacteria</taxon>
        <taxon>Pseudomonadati</taxon>
        <taxon>Pseudomonadota</taxon>
        <taxon>Gammaproteobacteria</taxon>
        <taxon>Vibrionales</taxon>
        <taxon>Vibrionaceae</taxon>
        <taxon>Vibrio</taxon>
        <taxon>Vibrio oreintalis group</taxon>
    </lineage>
</organism>
<dbReference type="EMBL" id="LHPI01000001">
    <property type="protein sequence ID" value="KOO09671.1"/>
    <property type="molecule type" value="Genomic_DNA"/>
</dbReference>
<keyword evidence="2" id="KW-1185">Reference proteome</keyword>
<dbReference type="Proteomes" id="UP000037530">
    <property type="component" value="Unassembled WGS sequence"/>
</dbReference>
<reference evidence="2" key="1">
    <citation type="submission" date="2015-08" db="EMBL/GenBank/DDBJ databases">
        <title>Vibrio galatheae sp. nov., a novel member of the Vibrionaceae family isolated from the Solomon Islands.</title>
        <authorList>
            <person name="Giubergia S."/>
            <person name="Machado H."/>
            <person name="Mateiu R.V."/>
            <person name="Gram L."/>
        </authorList>
    </citation>
    <scope>NUCLEOTIDE SEQUENCE [LARGE SCALE GENOMIC DNA]</scope>
    <source>
        <strain evidence="2">DSM 19134</strain>
    </source>
</reference>
<evidence type="ECO:0000313" key="2">
    <source>
        <dbReference type="Proteomes" id="UP000037530"/>
    </source>
</evidence>
<gene>
    <name evidence="1" type="ORF">AKJ31_04775</name>
</gene>
<dbReference type="PATRIC" id="fig|171383.3.peg.984"/>
<name>A0A0M0I5R6_9VIBR</name>
<evidence type="ECO:0000313" key="1">
    <source>
        <dbReference type="EMBL" id="KOO09671.1"/>
    </source>
</evidence>
<sequence length="60" mass="6848">MKVSSVTLFFQKGFLVLLARFLRRCMFQVVSVIDALSLRLILVFQRVSIGKAAINFKSKL</sequence>